<protein>
    <recommendedName>
        <fullName evidence="4">Reverse transcriptase</fullName>
    </recommendedName>
</protein>
<dbReference type="PANTHER" id="PTHR33710">
    <property type="entry name" value="BNAC02G09200D PROTEIN"/>
    <property type="match status" value="1"/>
</dbReference>
<dbReference type="Proteomes" id="UP001153555">
    <property type="component" value="Unassembled WGS sequence"/>
</dbReference>
<dbReference type="OrthoDB" id="1741569at2759"/>
<dbReference type="SUPFAM" id="SSF56219">
    <property type="entry name" value="DNase I-like"/>
    <property type="match status" value="1"/>
</dbReference>
<accession>A0A9N7MQR2</accession>
<comment type="caution">
    <text evidence="2">The sequence shown here is derived from an EMBL/GenBank/DDBJ whole genome shotgun (WGS) entry which is preliminary data.</text>
</comment>
<evidence type="ECO:0000313" key="3">
    <source>
        <dbReference type="Proteomes" id="UP001153555"/>
    </source>
</evidence>
<reference evidence="2" key="1">
    <citation type="submission" date="2019-12" db="EMBL/GenBank/DDBJ databases">
        <authorList>
            <person name="Scholes J."/>
        </authorList>
    </citation>
    <scope>NUCLEOTIDE SEQUENCE</scope>
</reference>
<dbReference type="InterPro" id="IPR036691">
    <property type="entry name" value="Endo/exonu/phosph_ase_sf"/>
</dbReference>
<organism evidence="2 3">
    <name type="scientific">Striga hermonthica</name>
    <name type="common">Purple witchweed</name>
    <name type="synonym">Buchnera hermonthica</name>
    <dbReference type="NCBI Taxonomy" id="68872"/>
    <lineage>
        <taxon>Eukaryota</taxon>
        <taxon>Viridiplantae</taxon>
        <taxon>Streptophyta</taxon>
        <taxon>Embryophyta</taxon>
        <taxon>Tracheophyta</taxon>
        <taxon>Spermatophyta</taxon>
        <taxon>Magnoliopsida</taxon>
        <taxon>eudicotyledons</taxon>
        <taxon>Gunneridae</taxon>
        <taxon>Pentapetalae</taxon>
        <taxon>asterids</taxon>
        <taxon>lamiids</taxon>
        <taxon>Lamiales</taxon>
        <taxon>Orobanchaceae</taxon>
        <taxon>Buchnereae</taxon>
        <taxon>Striga</taxon>
    </lineage>
</organism>
<keyword evidence="3" id="KW-1185">Reference proteome</keyword>
<dbReference type="AlphaFoldDB" id="A0A9N7MQR2"/>
<dbReference type="PANTHER" id="PTHR33710:SF77">
    <property type="entry name" value="DNASE I-LIKE SUPERFAMILY PROTEIN"/>
    <property type="match status" value="1"/>
</dbReference>
<keyword evidence="1" id="KW-0175">Coiled coil</keyword>
<dbReference type="EMBL" id="CACSLK010011356">
    <property type="protein sequence ID" value="CAA0813521.1"/>
    <property type="molecule type" value="Genomic_DNA"/>
</dbReference>
<name>A0A9N7MQR2_STRHE</name>
<feature type="non-terminal residue" evidence="2">
    <location>
        <position position="416"/>
    </location>
</feature>
<evidence type="ECO:0008006" key="4">
    <source>
        <dbReference type="Google" id="ProtNLM"/>
    </source>
</evidence>
<feature type="coiled-coil region" evidence="1">
    <location>
        <begin position="238"/>
        <end position="265"/>
    </location>
</feature>
<evidence type="ECO:0000313" key="2">
    <source>
        <dbReference type="EMBL" id="CAA0813521.1"/>
    </source>
</evidence>
<feature type="non-terminal residue" evidence="2">
    <location>
        <position position="1"/>
    </location>
</feature>
<proteinExistence type="predicted"/>
<evidence type="ECO:0000256" key="1">
    <source>
        <dbReference type="SAM" id="Coils"/>
    </source>
</evidence>
<gene>
    <name evidence="2" type="ORF">SHERM_14080</name>
</gene>
<dbReference type="Gene3D" id="3.60.10.10">
    <property type="entry name" value="Endonuclease/exonuclease/phosphatase"/>
    <property type="match status" value="1"/>
</dbReference>
<sequence>CAIVDPVGLSGGLVLCWNNEVQISQVICQQFFIAVEYKMADVASTWGTFVYLSTSNTIRQDQWRDLETAKSLWGDNLYIQGNWNDINSKEDKRGRIPRSESSKAGFRNFTNLMGMEEIRMIGNKFTWCNNRFTEGLVEEKLDRGFASPDWLENHPHAYISTMTKASSDHSMLILHIWDSKSKRKSKFSFDKRWLTRKGVGDIMKAAWNLPQSGTPFFILKEKIKTTRLALLKWSASFKTENQSLIANLSKKLDLLQENRNTTNWENWISSEIELEAAHRSEEIFWLQKANVQWLREGDCNSKFFHSYTMQRRRQNAITRIVTSQNRVCNTHKDIQDHITDFYSELFTSEGSWGGDSILQLIPHSVTSDMNLQLLKTVDEEEIKATLFSLHPEKTPGEDGMTALFYQSFWKIIKPEL</sequence>